<feature type="non-terminal residue" evidence="9">
    <location>
        <position position="975"/>
    </location>
</feature>
<dbReference type="PROSITE" id="PS50994">
    <property type="entry name" value="INTEGRASE"/>
    <property type="match status" value="1"/>
</dbReference>
<protein>
    <recommendedName>
        <fullName evidence="1">RNA-directed DNA polymerase</fullName>
        <ecNumber evidence="1">2.7.7.49</ecNumber>
    </recommendedName>
</protein>
<dbReference type="EMBL" id="CAVP010061233">
    <property type="protein sequence ID" value="CDL96700.1"/>
    <property type="molecule type" value="Genomic_DNA"/>
</dbReference>
<evidence type="ECO:0000313" key="9">
    <source>
        <dbReference type="EMBL" id="CDL96700.1"/>
    </source>
</evidence>
<keyword evidence="2" id="KW-0808">Transferase</keyword>
<dbReference type="GO" id="GO:0004519">
    <property type="term" value="F:endonuclease activity"/>
    <property type="evidence" value="ECO:0007669"/>
    <property type="project" value="UniProtKB-KW"/>
</dbReference>
<accession>W6NIL7</accession>
<evidence type="ECO:0000259" key="8">
    <source>
        <dbReference type="PROSITE" id="PS50994"/>
    </source>
</evidence>
<evidence type="ECO:0000256" key="5">
    <source>
        <dbReference type="ARBA" id="ARBA00022759"/>
    </source>
</evidence>
<dbReference type="GO" id="GO:0003964">
    <property type="term" value="F:RNA-directed DNA polymerase activity"/>
    <property type="evidence" value="ECO:0007669"/>
    <property type="project" value="UniProtKB-KW"/>
</dbReference>
<dbReference type="EC" id="2.7.7.49" evidence="1"/>
<evidence type="ECO:0000256" key="4">
    <source>
        <dbReference type="ARBA" id="ARBA00022722"/>
    </source>
</evidence>
<reference evidence="9" key="1">
    <citation type="submission" date="2013-03" db="EMBL/GenBank/DDBJ databases">
        <authorList>
            <person name="Aslett M."/>
        </authorList>
    </citation>
    <scope>NUCLEOTIDE SEQUENCE [LARGE SCALE GENOMIC DNA]</scope>
    <source>
        <strain evidence="9">ISE/inbred ISE</strain>
    </source>
</reference>
<dbReference type="SUPFAM" id="SSF53098">
    <property type="entry name" value="Ribonuclease H-like"/>
    <property type="match status" value="1"/>
</dbReference>
<evidence type="ECO:0000256" key="3">
    <source>
        <dbReference type="ARBA" id="ARBA00022695"/>
    </source>
</evidence>
<dbReference type="InterPro" id="IPR050951">
    <property type="entry name" value="Retrovirus_Pol_polyprotein"/>
</dbReference>
<dbReference type="InterPro" id="IPR041588">
    <property type="entry name" value="Integrase_H2C2"/>
</dbReference>
<evidence type="ECO:0000256" key="1">
    <source>
        <dbReference type="ARBA" id="ARBA00012493"/>
    </source>
</evidence>
<dbReference type="GO" id="GO:0003676">
    <property type="term" value="F:nucleic acid binding"/>
    <property type="evidence" value="ECO:0007669"/>
    <property type="project" value="InterPro"/>
</dbReference>
<organism evidence="9">
    <name type="scientific">Haemonchus contortus</name>
    <name type="common">Barber pole worm</name>
    <dbReference type="NCBI Taxonomy" id="6289"/>
    <lineage>
        <taxon>Eukaryota</taxon>
        <taxon>Metazoa</taxon>
        <taxon>Ecdysozoa</taxon>
        <taxon>Nematoda</taxon>
        <taxon>Chromadorea</taxon>
        <taxon>Rhabditida</taxon>
        <taxon>Rhabditina</taxon>
        <taxon>Rhabditomorpha</taxon>
        <taxon>Strongyloidea</taxon>
        <taxon>Trichostrongylidae</taxon>
        <taxon>Haemonchus</taxon>
    </lineage>
</organism>
<dbReference type="InterPro" id="IPR001584">
    <property type="entry name" value="Integrase_cat-core"/>
</dbReference>
<proteinExistence type="predicted"/>
<dbReference type="CDD" id="cd09274">
    <property type="entry name" value="RNase_HI_RT_Ty3"/>
    <property type="match status" value="1"/>
</dbReference>
<keyword evidence="5" id="KW-0255">Endonuclease</keyword>
<dbReference type="GO" id="GO:0042575">
    <property type="term" value="C:DNA polymerase complex"/>
    <property type="evidence" value="ECO:0007669"/>
    <property type="project" value="UniProtKB-ARBA"/>
</dbReference>
<evidence type="ECO:0000256" key="2">
    <source>
        <dbReference type="ARBA" id="ARBA00022679"/>
    </source>
</evidence>
<comment type="caution">
    <text evidence="9">The sequence shown here is derived from an EMBL/GenBank/DDBJ whole genome shotgun (WGS) entry which is preliminary data.</text>
</comment>
<evidence type="ECO:0000256" key="6">
    <source>
        <dbReference type="ARBA" id="ARBA00022801"/>
    </source>
</evidence>
<dbReference type="GO" id="GO:0016787">
    <property type="term" value="F:hydrolase activity"/>
    <property type="evidence" value="ECO:0007669"/>
    <property type="project" value="UniProtKB-KW"/>
</dbReference>
<dbReference type="AlphaFoldDB" id="W6NIL7"/>
<dbReference type="Gene3D" id="1.10.340.70">
    <property type="match status" value="1"/>
</dbReference>
<dbReference type="PANTHER" id="PTHR37984">
    <property type="entry name" value="PROTEIN CBG26694"/>
    <property type="match status" value="1"/>
</dbReference>
<feature type="domain" description="Integrase catalytic" evidence="8">
    <location>
        <begin position="274"/>
        <end position="439"/>
    </location>
</feature>
<reference evidence="9" key="2">
    <citation type="submission" date="2013-05" db="EMBL/GenBank/DDBJ databases">
        <title>The genome and transcriptome of Haemonchus contortus: a key model parasite for drug and vaccine discovery.</title>
        <authorList>
            <person name="Laing R."/>
            <person name="Kikuchi T."/>
            <person name="Martinelli A."/>
            <person name="Tsai I.J."/>
            <person name="Beech R.N."/>
            <person name="Redman E."/>
            <person name="Holroyd N."/>
            <person name="Bartley D.J."/>
            <person name="Beasley H."/>
            <person name="Britton C."/>
            <person name="Curran D."/>
            <person name="Devaney E."/>
            <person name="Gilabert A."/>
            <person name="Jackson F."/>
            <person name="Hunt M."/>
            <person name="Johnston S."/>
            <person name="Kryukov I."/>
            <person name="Li K."/>
            <person name="Morrison A.A."/>
            <person name="Reid A.J."/>
            <person name="Sargison N."/>
            <person name="Saunders G."/>
            <person name="Wasmuth J.D."/>
            <person name="Wolstenholme A."/>
            <person name="Berriman M."/>
            <person name="Gilleard J.S."/>
            <person name="Cotton J.A."/>
        </authorList>
    </citation>
    <scope>NUCLEOTIDE SEQUENCE [LARGE SCALE GENOMIC DNA]</scope>
    <source>
        <strain evidence="9">ISE/inbred ISE</strain>
    </source>
</reference>
<dbReference type="Gene3D" id="3.30.420.10">
    <property type="entry name" value="Ribonuclease H-like superfamily/Ribonuclease H"/>
    <property type="match status" value="1"/>
</dbReference>
<evidence type="ECO:0000256" key="7">
    <source>
        <dbReference type="ARBA" id="ARBA00022918"/>
    </source>
</evidence>
<dbReference type="SUPFAM" id="SSF56672">
    <property type="entry name" value="DNA/RNA polymerases"/>
    <property type="match status" value="1"/>
</dbReference>
<keyword evidence="6" id="KW-0378">Hydrolase</keyword>
<keyword evidence="7" id="KW-0695">RNA-directed DNA polymerase</keyword>
<keyword evidence="3" id="KW-0548">Nucleotidyltransferase</keyword>
<feature type="non-terminal residue" evidence="9">
    <location>
        <position position="1"/>
    </location>
</feature>
<name>W6NIL7_HAECO</name>
<sequence>EQKDSSKLAAVGYFSKTLSDSQRKWSPTHIELFAMVSALRFFRTTIYGNLTRIYSDHKPLTFLLRHNKTHDNLARWAVELQSYNIKIEYLKGSSNVIADFLSRTEASQDCFVDGTPAAEDIIEFPVCLVQTPEDSPLRIRPYDLLIEQKQDPLCSTIMHFLETGTFPATASEADKTSAMAVMDSCTIRKNGCLYISRDRAGHRYEVLFLPRRLCGPVCIAFHNSPAAGGHFNWKKTLGKIARKYFWMTTKEDVFRYVRSCDPCQRKRIHPANRECLLPIHAESVFHKVYMDLSGPYHTSASSNKYIICIIDHFSKYVIASPLPDCSAPTVAQSLMNDCILKYGAMTELISDNASYLKGELITELGKLLRINRYFCTPYHHEGNGVCERVFATFQAMLRTYISDNQLDWDTFLPACVFSYNTSIHSSTNETPFFLMFGRDPVFNIDLMLRHSSLHHVPSDMDASIYKESLASALQSAWSSAAAFNVQQSARFKKQYDKTGLPPLKISAGDRVYLRDFAPKIGLSPKLCYPWLGQFRVIKVEHPHLVITSVTSPQSPPKRVHMNQVKKCFEISGPVFTSPWVPSEEEAALSQHEATSTQLTGYLRSELTPPSTFEAELPPAPLPVAPAAPIRQVQPTNRLTVNTNLNLPEFTPPDFSHRLINRHPWASLVALRDRPLPTYSTHVTSEMDLELYTHIPPGGYLSSRFVRRLFPHLFREQPDRVRRLPIVELMRLDHAIAFREASQSIIDELLNGNYVIEENSLPQTRLGYVPSVVLPRPRPNFPVLYQVVNKGSGHRVVLEAKDFFIPGPDRRELHLIILDQYATNVQSFTRRFDKFLLSVKDFVWVYSVEPTITALRDPSTVLTQARIPKATALDTRFPYFFRVREFTLVTPAAAVQRILGIVMSKVVRYDTVKGLRIAFEGAPEAVQVSPSICEFRVSDADLDEIVTAISRSNVSCAMRFSEFPASKEAQRTLCAL</sequence>
<dbReference type="InterPro" id="IPR043502">
    <property type="entry name" value="DNA/RNA_pol_sf"/>
</dbReference>
<dbReference type="InterPro" id="IPR012337">
    <property type="entry name" value="RNaseH-like_sf"/>
</dbReference>
<keyword evidence="4" id="KW-0540">Nuclease</keyword>
<dbReference type="Pfam" id="PF17921">
    <property type="entry name" value="Integrase_H2C2"/>
    <property type="match status" value="1"/>
</dbReference>
<dbReference type="InterPro" id="IPR041373">
    <property type="entry name" value="RT_RNaseH"/>
</dbReference>
<dbReference type="PANTHER" id="PTHR37984:SF15">
    <property type="entry name" value="INTEGRASE CATALYTIC DOMAIN-CONTAINING PROTEIN"/>
    <property type="match status" value="1"/>
</dbReference>
<dbReference type="Pfam" id="PF17917">
    <property type="entry name" value="RT_RNaseH"/>
    <property type="match status" value="1"/>
</dbReference>
<dbReference type="GO" id="GO:0015074">
    <property type="term" value="P:DNA integration"/>
    <property type="evidence" value="ECO:0007669"/>
    <property type="project" value="InterPro"/>
</dbReference>
<gene>
    <name evidence="9" type="ORF">HCOI_01780300</name>
</gene>
<dbReference type="InterPro" id="IPR036397">
    <property type="entry name" value="RNaseH_sf"/>
</dbReference>